<dbReference type="GO" id="GO:0004861">
    <property type="term" value="F:cyclin-dependent protein serine/threonine kinase inhibitor activity"/>
    <property type="evidence" value="ECO:0007669"/>
    <property type="project" value="TreeGrafter"/>
</dbReference>
<dbReference type="PANTHER" id="PTHR24201">
    <property type="entry name" value="ANK_REP_REGION DOMAIN-CONTAINING PROTEIN"/>
    <property type="match status" value="1"/>
</dbReference>
<dbReference type="KEGG" id="gsh:117356460"/>
<dbReference type="InterPro" id="IPR002110">
    <property type="entry name" value="Ankyrin_rpt"/>
</dbReference>
<evidence type="ECO:0000313" key="5">
    <source>
        <dbReference type="Proteomes" id="UP000515159"/>
    </source>
</evidence>
<evidence type="ECO:0000256" key="1">
    <source>
        <dbReference type="ARBA" id="ARBA00022737"/>
    </source>
</evidence>
<evidence type="ECO:0000256" key="4">
    <source>
        <dbReference type="SAM" id="MobiDB-lite"/>
    </source>
</evidence>
<feature type="region of interest" description="Disordered" evidence="4">
    <location>
        <begin position="290"/>
        <end position="332"/>
    </location>
</feature>
<dbReference type="Proteomes" id="UP000515159">
    <property type="component" value="Chromosome 3"/>
</dbReference>
<dbReference type="GO" id="GO:0005737">
    <property type="term" value="C:cytoplasm"/>
    <property type="evidence" value="ECO:0007669"/>
    <property type="project" value="TreeGrafter"/>
</dbReference>
<name>A0A6P8Q5N6_GEOSA</name>
<accession>A0A6P8Q5N6</accession>
<keyword evidence="2 3" id="KW-0040">ANK repeat</keyword>
<protein>
    <submittedName>
        <fullName evidence="6">Ankyrin repeat domain-containing protein 63-like</fullName>
    </submittedName>
</protein>
<dbReference type="PANTHER" id="PTHR24201:SF8">
    <property type="entry name" value="CYCLIN-DEPENDENT KINASE 4 INHIBITOR B"/>
    <property type="match status" value="1"/>
</dbReference>
<dbReference type="InParanoid" id="A0A6P8Q5N6"/>
<dbReference type="GO" id="GO:0005634">
    <property type="term" value="C:nucleus"/>
    <property type="evidence" value="ECO:0007669"/>
    <property type="project" value="TreeGrafter"/>
</dbReference>
<dbReference type="GeneID" id="117356460"/>
<dbReference type="GO" id="GO:0019901">
    <property type="term" value="F:protein kinase binding"/>
    <property type="evidence" value="ECO:0007669"/>
    <property type="project" value="TreeGrafter"/>
</dbReference>
<evidence type="ECO:0000256" key="2">
    <source>
        <dbReference type="ARBA" id="ARBA00023043"/>
    </source>
</evidence>
<dbReference type="RefSeq" id="XP_033791579.1">
    <property type="nucleotide sequence ID" value="XM_033935688.1"/>
</dbReference>
<dbReference type="SUPFAM" id="SSF48403">
    <property type="entry name" value="Ankyrin repeat"/>
    <property type="match status" value="1"/>
</dbReference>
<dbReference type="AlphaFoldDB" id="A0A6P8Q5N6"/>
<keyword evidence="5" id="KW-1185">Reference proteome</keyword>
<dbReference type="GO" id="GO:0008285">
    <property type="term" value="P:negative regulation of cell population proliferation"/>
    <property type="evidence" value="ECO:0007669"/>
    <property type="project" value="TreeGrafter"/>
</dbReference>
<dbReference type="SMART" id="SM00248">
    <property type="entry name" value="ANK"/>
    <property type="match status" value="4"/>
</dbReference>
<dbReference type="InterPro" id="IPR036770">
    <property type="entry name" value="Ankyrin_rpt-contain_sf"/>
</dbReference>
<dbReference type="PROSITE" id="PS50297">
    <property type="entry name" value="ANK_REP_REGION"/>
    <property type="match status" value="1"/>
</dbReference>
<feature type="region of interest" description="Disordered" evidence="4">
    <location>
        <begin position="174"/>
        <end position="201"/>
    </location>
</feature>
<organism evidence="5 6">
    <name type="scientific">Geotrypetes seraphini</name>
    <name type="common">Gaboon caecilian</name>
    <name type="synonym">Caecilia seraphini</name>
    <dbReference type="NCBI Taxonomy" id="260995"/>
    <lineage>
        <taxon>Eukaryota</taxon>
        <taxon>Metazoa</taxon>
        <taxon>Chordata</taxon>
        <taxon>Craniata</taxon>
        <taxon>Vertebrata</taxon>
        <taxon>Euteleostomi</taxon>
        <taxon>Amphibia</taxon>
        <taxon>Gymnophiona</taxon>
        <taxon>Geotrypetes</taxon>
    </lineage>
</organism>
<dbReference type="InterPro" id="IPR050776">
    <property type="entry name" value="Ank_Repeat/CDKN_Inhibitor"/>
</dbReference>
<dbReference type="GO" id="GO:2000045">
    <property type="term" value="P:regulation of G1/S transition of mitotic cell cycle"/>
    <property type="evidence" value="ECO:0007669"/>
    <property type="project" value="TreeGrafter"/>
</dbReference>
<sequence length="368" mass="39021">MSESAVKEQSGAQALLDAMTKDQAHLARFILDAADGRIVNARTERAGTPLIAAAQLPAAGARATFLQLLLERGARVNCQDAAGRTALSHACEHGHLDAVETLVRHGADPELPDTWGNTALLYAAAAGHAPVLRFLVRAFKRLGLQLDRPNRVGNSALEVARHLGHRDCVLALGGKSSESSEDGGAGGSAKGQEEAPCSSSTPCSLVLQRRFESMGSIKEEGATNRDSGSCGSLDSPGSVFSGVLLPRPRMRSWSVQYGSRGRGFLPPLAAPSAGSPLRVLLTPLAASQQRLPAQDATGPDHFQDTFYQKRSSLSPPPDTPLPDGRKSRSPPAAFAILGSKLLRRFTFPEFRKPPEAGPRAMVRSETFP</sequence>
<evidence type="ECO:0000313" key="6">
    <source>
        <dbReference type="RefSeq" id="XP_033791579.1"/>
    </source>
</evidence>
<dbReference type="Pfam" id="PF12796">
    <property type="entry name" value="Ank_2"/>
    <property type="match status" value="1"/>
</dbReference>
<keyword evidence="1" id="KW-0677">Repeat</keyword>
<evidence type="ECO:0000256" key="3">
    <source>
        <dbReference type="PROSITE-ProRule" id="PRU00023"/>
    </source>
</evidence>
<feature type="repeat" description="ANK" evidence="3">
    <location>
        <begin position="82"/>
        <end position="114"/>
    </location>
</feature>
<dbReference type="Gene3D" id="1.25.40.20">
    <property type="entry name" value="Ankyrin repeat-containing domain"/>
    <property type="match status" value="1"/>
</dbReference>
<proteinExistence type="predicted"/>
<gene>
    <name evidence="6" type="primary">LOC117356460</name>
</gene>
<dbReference type="OrthoDB" id="5406014at2759"/>
<feature type="region of interest" description="Disordered" evidence="4">
    <location>
        <begin position="349"/>
        <end position="368"/>
    </location>
</feature>
<reference evidence="6" key="1">
    <citation type="submission" date="2025-08" db="UniProtKB">
        <authorList>
            <consortium name="RefSeq"/>
        </authorList>
    </citation>
    <scope>IDENTIFICATION</scope>
</reference>
<dbReference type="PROSITE" id="PS50088">
    <property type="entry name" value="ANK_REPEAT"/>
    <property type="match status" value="1"/>
</dbReference>